<feature type="chain" id="PRO_5043567799" evidence="1">
    <location>
        <begin position="17"/>
        <end position="408"/>
    </location>
</feature>
<keyword evidence="3" id="KW-1185">Reference proteome</keyword>
<dbReference type="Proteomes" id="UP001334084">
    <property type="component" value="Chromosome 8"/>
</dbReference>
<dbReference type="EMBL" id="CP142733">
    <property type="protein sequence ID" value="WUR04387.1"/>
    <property type="molecule type" value="Genomic_DNA"/>
</dbReference>
<dbReference type="RefSeq" id="XP_065330532.1">
    <property type="nucleotide sequence ID" value="XM_065474460.1"/>
</dbReference>
<proteinExistence type="predicted"/>
<sequence length="408" mass="48788">MSLFTKLLVFIYFVISSRNLDNYTNISIVVPTPPLFTIETILNKSKDYRWTKERLLTFLILQKLHNIEFNKSYSFVENSKIKKFKKKFTKRIKEFRKFSKNAIEKNKWKINSDRVSRKIQDIENQIHFYLKNNEMFSLFHNINIGAESGSIDDKVLTWLHKLTLNGWRSLEIDLLLDKNNKLTYLMNKKYGIRKHYDEVWIHKNLLFVIYSELSKFLKDLDMVDIICHDWSKYLLDVSIGYTFLFFYTNNEKCRLTTSWNKMIKNGGTDDFFKKLFDISWKIHFKSEDHHPEHFMDIGAKECRDCANVIRPTSKQNMNQKALQESFIDMCGRQLFNLMNENRAGKEKVSYIDVKPSLFDRYNVGDAEKIINLILKLTMKYGNGDEYEKVRAEYQKYMDGRKYRTMSPN</sequence>
<evidence type="ECO:0000313" key="2">
    <source>
        <dbReference type="EMBL" id="WUR04387.1"/>
    </source>
</evidence>
<accession>A0AAX4JEG4</accession>
<dbReference type="KEGG" id="vnx:VNE69_08142"/>
<dbReference type="InterPro" id="IPR043721">
    <property type="entry name" value="DUF5662"/>
</dbReference>
<feature type="signal peptide" evidence="1">
    <location>
        <begin position="1"/>
        <end position="16"/>
    </location>
</feature>
<evidence type="ECO:0000256" key="1">
    <source>
        <dbReference type="SAM" id="SignalP"/>
    </source>
</evidence>
<gene>
    <name evidence="2" type="ORF">VNE69_08142</name>
</gene>
<dbReference type="AlphaFoldDB" id="A0AAX4JEG4"/>
<keyword evidence="1" id="KW-0732">Signal</keyword>
<reference evidence="2" key="1">
    <citation type="journal article" date="2024" name="BMC Genomics">
        <title>Functional annotation of a divergent genome using sequence and structure-based similarity.</title>
        <authorList>
            <person name="Svedberg D."/>
            <person name="Winiger R.R."/>
            <person name="Berg A."/>
            <person name="Sharma H."/>
            <person name="Tellgren-Roth C."/>
            <person name="Debrunner-Vossbrinck B.A."/>
            <person name="Vossbrinck C.R."/>
            <person name="Barandun J."/>
        </authorList>
    </citation>
    <scope>NUCLEOTIDE SEQUENCE</scope>
    <source>
        <strain evidence="2">Illinois isolate</strain>
    </source>
</reference>
<dbReference type="GeneID" id="90542218"/>
<organism evidence="2 3">
    <name type="scientific">Vairimorpha necatrix</name>
    <dbReference type="NCBI Taxonomy" id="6039"/>
    <lineage>
        <taxon>Eukaryota</taxon>
        <taxon>Fungi</taxon>
        <taxon>Fungi incertae sedis</taxon>
        <taxon>Microsporidia</taxon>
        <taxon>Nosematidae</taxon>
        <taxon>Vairimorpha</taxon>
    </lineage>
</organism>
<evidence type="ECO:0000313" key="3">
    <source>
        <dbReference type="Proteomes" id="UP001334084"/>
    </source>
</evidence>
<protein>
    <submittedName>
        <fullName evidence="2">Uncharacterized protein</fullName>
    </submittedName>
</protein>
<name>A0AAX4JEG4_9MICR</name>
<dbReference type="Pfam" id="PF18907">
    <property type="entry name" value="DUF5662"/>
    <property type="match status" value="1"/>
</dbReference>